<dbReference type="AlphaFoldDB" id="A0A1D2JHG9"/>
<accession>A0A1D2JHG9</accession>
<sequence>MRAWSMFCRRNMLVVCGPQKNIFGELNFGVPPQDDVTQGYSTERLKTEMQFPHWGSEGRFSSFTDAPVVARVFGGLSPCQASIASWDLLFYQFIMQRFHTLCGTLDARRG</sequence>
<gene>
    <name evidence="1" type="ORF">ACO22_02868</name>
</gene>
<dbReference type="EMBL" id="LZYO01000093">
    <property type="protein sequence ID" value="ODH35803.1"/>
    <property type="molecule type" value="Genomic_DNA"/>
</dbReference>
<comment type="caution">
    <text evidence="1">The sequence shown here is derived from an EMBL/GenBank/DDBJ whole genome shotgun (WGS) entry which is preliminary data.</text>
</comment>
<dbReference type="Proteomes" id="UP000242814">
    <property type="component" value="Unassembled WGS sequence"/>
</dbReference>
<reference evidence="1 2" key="1">
    <citation type="submission" date="2016-06" db="EMBL/GenBank/DDBJ databases">
        <authorList>
            <person name="Kjaerup R.B."/>
            <person name="Dalgaard T.S."/>
            <person name="Juul-Madsen H.R."/>
        </authorList>
    </citation>
    <scope>NUCLEOTIDE SEQUENCE [LARGE SCALE GENOMIC DNA]</scope>
    <source>
        <strain evidence="1 2">Pb300</strain>
    </source>
</reference>
<proteinExistence type="predicted"/>
<name>A0A1D2JHG9_PARBR</name>
<evidence type="ECO:0000313" key="2">
    <source>
        <dbReference type="Proteomes" id="UP000242814"/>
    </source>
</evidence>
<dbReference type="VEuPathDB" id="FungiDB:PADG_01383"/>
<organism evidence="1 2">
    <name type="scientific">Paracoccidioides brasiliensis</name>
    <dbReference type="NCBI Taxonomy" id="121759"/>
    <lineage>
        <taxon>Eukaryota</taxon>
        <taxon>Fungi</taxon>
        <taxon>Dikarya</taxon>
        <taxon>Ascomycota</taxon>
        <taxon>Pezizomycotina</taxon>
        <taxon>Eurotiomycetes</taxon>
        <taxon>Eurotiomycetidae</taxon>
        <taxon>Onygenales</taxon>
        <taxon>Ajellomycetaceae</taxon>
        <taxon>Paracoccidioides</taxon>
    </lineage>
</organism>
<evidence type="ECO:0000313" key="1">
    <source>
        <dbReference type="EMBL" id="ODH35803.1"/>
    </source>
</evidence>
<protein>
    <submittedName>
        <fullName evidence="1">Uncharacterized protein</fullName>
    </submittedName>
</protein>